<dbReference type="GO" id="GO:0007094">
    <property type="term" value="P:mitotic spindle assembly checkpoint signaling"/>
    <property type="evidence" value="ECO:0007669"/>
    <property type="project" value="InterPro"/>
</dbReference>
<dbReference type="Proteomes" id="UP000078200">
    <property type="component" value="Unassembled WGS sequence"/>
</dbReference>
<dbReference type="PANTHER" id="PTHR23168">
    <property type="entry name" value="MITOTIC SPINDLE ASSEMBLY CHECKPOINT PROTEIN MAD1 MITOTIC ARREST DEFICIENT-LIKE PROTEIN 1"/>
    <property type="match status" value="1"/>
</dbReference>
<protein>
    <recommendedName>
        <fullName evidence="11">Mitotic spindle assembly checkpoint protein MAD1</fullName>
    </recommendedName>
</protein>
<dbReference type="VEuPathDB" id="VectorBase:GAUT036960"/>
<evidence type="ECO:0008006" key="11">
    <source>
        <dbReference type="Google" id="ProtNLM"/>
    </source>
</evidence>
<dbReference type="Pfam" id="PF05557">
    <property type="entry name" value="MAD"/>
    <property type="match status" value="1"/>
</dbReference>
<keyword evidence="6" id="KW-0131">Cell cycle</keyword>
<comment type="similarity">
    <text evidence="2">Belongs to the MAD1 family.</text>
</comment>
<accession>A0A1A9VH18</accession>
<keyword evidence="5" id="KW-0539">Nucleus</keyword>
<keyword evidence="4" id="KW-0498">Mitosis</keyword>
<evidence type="ECO:0000313" key="10">
    <source>
        <dbReference type="Proteomes" id="UP000078200"/>
    </source>
</evidence>
<evidence type="ECO:0000256" key="4">
    <source>
        <dbReference type="ARBA" id="ARBA00022776"/>
    </source>
</evidence>
<name>A0A1A9VH18_GLOAU</name>
<evidence type="ECO:0000256" key="3">
    <source>
        <dbReference type="ARBA" id="ARBA00022618"/>
    </source>
</evidence>
<feature type="region of interest" description="Disordered" evidence="8">
    <location>
        <begin position="40"/>
        <end position="81"/>
    </location>
</feature>
<dbReference type="GO" id="GO:0051301">
    <property type="term" value="P:cell division"/>
    <property type="evidence" value="ECO:0007669"/>
    <property type="project" value="UniProtKB-KW"/>
</dbReference>
<evidence type="ECO:0000256" key="2">
    <source>
        <dbReference type="ARBA" id="ARBA00008029"/>
    </source>
</evidence>
<dbReference type="AlphaFoldDB" id="A0A1A9VH18"/>
<evidence type="ECO:0000256" key="1">
    <source>
        <dbReference type="ARBA" id="ARBA00004123"/>
    </source>
</evidence>
<evidence type="ECO:0000313" key="9">
    <source>
        <dbReference type="EnsemblMetazoa" id="GAUT036960-PA"/>
    </source>
</evidence>
<sequence>MEDMNTSLDKMLAKFNDSITHSAPKKLNFESLHGSFNDSRMVSKKRRLSESYDENVNVDPNHSNNSSLNSSTAPPPSPWETRRMKVDLIEARTRIAKLRQEIDRLHKLKQESETLLENRVTELKKQCDFSASKVQDLEKHLQVIRKRENVAKQELIKAQNEAQQQKNNFEETILKLQKAKHELEDNARLMQNNMSNELSDFRRHVEKVELELELSTDELETVKHQLSDYKSKASAFDDLKLRHEQTCQELELANSRIKELEFDIASYNDWKEITKNSQARLLSIPDMDKELERLRSNNKHLQDLLGNKLLLEEQVYDLRQRLEKEEGARSEIAALQVQLKHSQHELKEWIKIAQDHCAPNTLVSPIALRARVEDLLQNDVIMISEKNSKLTETKSIESELLNFKQKCDIYAKNMDELNVALKRHKAFKDRIQKKLLLVSKERDCYKQLLENFEKDLTISNSGVGDPGSTETQLRCRVEMLEKTLMGYKDMCNNLEKELHINKNLKTSEASGENIIPSVEATIGYEHFKKELDTLRMENERLRRRKEELELELERHCLKSDLNKEKYKVVHMSINPATEAYQNAENLMEKLQAEIERLKRKNKILEEENEQTQQERHNETNNLTLNIKEMNKLRDEVETLNAKIRKMKDCYKSAAMELREVVYMLFGYRIDRVGSNTNYKISSMYAESPDDYLNFRLNESNVLDMLETPYSASLKALIQTQLVGNKSLPAFLSTLTLDLFQRSTVTMS</sequence>
<evidence type="ECO:0000256" key="7">
    <source>
        <dbReference type="SAM" id="Coils"/>
    </source>
</evidence>
<evidence type="ECO:0000256" key="5">
    <source>
        <dbReference type="ARBA" id="ARBA00023242"/>
    </source>
</evidence>
<dbReference type="Gene3D" id="6.10.250.90">
    <property type="match status" value="1"/>
</dbReference>
<dbReference type="GO" id="GO:0000776">
    <property type="term" value="C:kinetochore"/>
    <property type="evidence" value="ECO:0007669"/>
    <property type="project" value="TreeGrafter"/>
</dbReference>
<feature type="coiled-coil region" evidence="7">
    <location>
        <begin position="88"/>
        <end position="232"/>
    </location>
</feature>
<dbReference type="GO" id="GO:0005635">
    <property type="term" value="C:nuclear envelope"/>
    <property type="evidence" value="ECO:0007669"/>
    <property type="project" value="TreeGrafter"/>
</dbReference>
<keyword evidence="10" id="KW-1185">Reference proteome</keyword>
<proteinExistence type="inferred from homology"/>
<dbReference type="EnsemblMetazoa" id="GAUT036960-RA">
    <property type="protein sequence ID" value="GAUT036960-PA"/>
    <property type="gene ID" value="GAUT036960"/>
</dbReference>
<comment type="subcellular location">
    <subcellularLocation>
        <location evidence="1">Nucleus</location>
    </subcellularLocation>
</comment>
<dbReference type="Gene3D" id="1.20.5.170">
    <property type="match status" value="1"/>
</dbReference>
<dbReference type="Gene3D" id="3.30.457.60">
    <property type="match status" value="1"/>
</dbReference>
<dbReference type="GO" id="GO:0051315">
    <property type="term" value="P:attachment of mitotic spindle microtubules to kinetochore"/>
    <property type="evidence" value="ECO:0007669"/>
    <property type="project" value="TreeGrafter"/>
</dbReference>
<organism evidence="9 10">
    <name type="scientific">Glossina austeni</name>
    <name type="common">Savannah tsetse fly</name>
    <dbReference type="NCBI Taxonomy" id="7395"/>
    <lineage>
        <taxon>Eukaryota</taxon>
        <taxon>Metazoa</taxon>
        <taxon>Ecdysozoa</taxon>
        <taxon>Arthropoda</taxon>
        <taxon>Hexapoda</taxon>
        <taxon>Insecta</taxon>
        <taxon>Pterygota</taxon>
        <taxon>Neoptera</taxon>
        <taxon>Endopterygota</taxon>
        <taxon>Diptera</taxon>
        <taxon>Brachycera</taxon>
        <taxon>Muscomorpha</taxon>
        <taxon>Hippoboscoidea</taxon>
        <taxon>Glossinidae</taxon>
        <taxon>Glossina</taxon>
    </lineage>
</organism>
<keyword evidence="3" id="KW-0132">Cell division</keyword>
<dbReference type="InterPro" id="IPR008672">
    <property type="entry name" value="Mad1"/>
</dbReference>
<feature type="coiled-coil region" evidence="7">
    <location>
        <begin position="524"/>
        <end position="649"/>
    </location>
</feature>
<dbReference type="STRING" id="7395.A0A1A9VH18"/>
<dbReference type="SUPFAM" id="SSF75704">
    <property type="entry name" value="Mitotic arrest deficient-like 1, Mad1"/>
    <property type="match status" value="1"/>
</dbReference>
<feature type="compositionally biased region" description="Low complexity" evidence="8">
    <location>
        <begin position="60"/>
        <end position="72"/>
    </location>
</feature>
<dbReference type="GO" id="GO:0072686">
    <property type="term" value="C:mitotic spindle"/>
    <property type="evidence" value="ECO:0007669"/>
    <property type="project" value="TreeGrafter"/>
</dbReference>
<reference evidence="9" key="1">
    <citation type="submission" date="2020-05" db="UniProtKB">
        <authorList>
            <consortium name="EnsemblMetazoa"/>
        </authorList>
    </citation>
    <scope>IDENTIFICATION</scope>
    <source>
        <strain evidence="9">TTRI</strain>
    </source>
</reference>
<evidence type="ECO:0000256" key="8">
    <source>
        <dbReference type="SAM" id="MobiDB-lite"/>
    </source>
</evidence>
<keyword evidence="7" id="KW-0175">Coiled coil</keyword>
<evidence type="ECO:0000256" key="6">
    <source>
        <dbReference type="ARBA" id="ARBA00023306"/>
    </source>
</evidence>
<dbReference type="PANTHER" id="PTHR23168:SF0">
    <property type="entry name" value="MITOTIC SPINDLE ASSEMBLY CHECKPOINT PROTEIN MAD1"/>
    <property type="match status" value="1"/>
</dbReference>